<organism evidence="2 3">
    <name type="scientific">Mycolicibacterium agri</name>
    <name type="common">Mycobacterium agri</name>
    <dbReference type="NCBI Taxonomy" id="36811"/>
    <lineage>
        <taxon>Bacteria</taxon>
        <taxon>Bacillati</taxon>
        <taxon>Actinomycetota</taxon>
        <taxon>Actinomycetes</taxon>
        <taxon>Mycobacteriales</taxon>
        <taxon>Mycobacteriaceae</taxon>
        <taxon>Mycolicibacterium</taxon>
    </lineage>
</organism>
<protein>
    <recommendedName>
        <fullName evidence="1">DUF559 domain-containing protein</fullName>
    </recommendedName>
</protein>
<dbReference type="Gene3D" id="3.40.960.10">
    <property type="entry name" value="VSR Endonuclease"/>
    <property type="match status" value="1"/>
</dbReference>
<dbReference type="InterPro" id="IPR007569">
    <property type="entry name" value="DUF559"/>
</dbReference>
<dbReference type="RefSeq" id="WP_097937862.1">
    <property type="nucleotide sequence ID" value="NZ_BLKS01000001.1"/>
</dbReference>
<dbReference type="Proteomes" id="UP000220914">
    <property type="component" value="Unassembled WGS sequence"/>
</dbReference>
<proteinExistence type="predicted"/>
<reference evidence="2 3" key="1">
    <citation type="submission" date="2017-10" db="EMBL/GenBank/DDBJ databases">
        <title>The new phylogeny of genus Mycobacterium.</title>
        <authorList>
            <person name="Tortoli E."/>
            <person name="Trovato A."/>
            <person name="Cirillo D.M."/>
        </authorList>
    </citation>
    <scope>NUCLEOTIDE SEQUENCE [LARGE SCALE GENOMIC DNA]</scope>
    <source>
        <strain evidence="2 3">CCUG37673</strain>
    </source>
</reference>
<accession>A0A2A7NFU1</accession>
<evidence type="ECO:0000259" key="1">
    <source>
        <dbReference type="Pfam" id="PF04480"/>
    </source>
</evidence>
<sequence>MNATKMSVAQIHALAERYPGQRGVRVSIWAIPSEGGVEYDGKQHFTNPDDYAADIERLEFLASKGWVIVRVSSRQLRYERPQIVLRVETALNGAGAT</sequence>
<gene>
    <name evidence="2" type="ORF">CQY20_01375</name>
</gene>
<feature type="domain" description="DUF559" evidence="1">
    <location>
        <begin position="37"/>
        <end position="91"/>
    </location>
</feature>
<dbReference type="AlphaFoldDB" id="A0A2A7NFU1"/>
<comment type="caution">
    <text evidence="2">The sequence shown here is derived from an EMBL/GenBank/DDBJ whole genome shotgun (WGS) entry which is preliminary data.</text>
</comment>
<dbReference type="Pfam" id="PF04480">
    <property type="entry name" value="DUF559"/>
    <property type="match status" value="1"/>
</dbReference>
<name>A0A2A7NFU1_MYCAG</name>
<dbReference type="OrthoDB" id="4390288at2"/>
<evidence type="ECO:0000313" key="3">
    <source>
        <dbReference type="Proteomes" id="UP000220914"/>
    </source>
</evidence>
<evidence type="ECO:0000313" key="2">
    <source>
        <dbReference type="EMBL" id="PEG42676.1"/>
    </source>
</evidence>
<keyword evidence="3" id="KW-1185">Reference proteome</keyword>
<dbReference type="EMBL" id="PDCP01000002">
    <property type="protein sequence ID" value="PEG42676.1"/>
    <property type="molecule type" value="Genomic_DNA"/>
</dbReference>